<dbReference type="InterPro" id="IPR016454">
    <property type="entry name" value="Cysteine_dSase"/>
</dbReference>
<dbReference type="InterPro" id="IPR015421">
    <property type="entry name" value="PyrdxlP-dep_Trfase_major"/>
</dbReference>
<organism evidence="4 5">
    <name type="scientific">Sporosarcina limicola</name>
    <dbReference type="NCBI Taxonomy" id="34101"/>
    <lineage>
        <taxon>Bacteria</taxon>
        <taxon>Bacillati</taxon>
        <taxon>Bacillota</taxon>
        <taxon>Bacilli</taxon>
        <taxon>Bacillales</taxon>
        <taxon>Caryophanaceae</taxon>
        <taxon>Sporosarcina</taxon>
    </lineage>
</organism>
<dbReference type="Pfam" id="PF00266">
    <property type="entry name" value="Aminotran_5"/>
    <property type="match status" value="1"/>
</dbReference>
<evidence type="ECO:0000313" key="5">
    <source>
        <dbReference type="Proteomes" id="UP000658225"/>
    </source>
</evidence>
<keyword evidence="5" id="KW-1185">Reference proteome</keyword>
<dbReference type="InterPro" id="IPR015422">
    <property type="entry name" value="PyrdxlP-dep_Trfase_small"/>
</dbReference>
<evidence type="ECO:0000256" key="1">
    <source>
        <dbReference type="ARBA" id="ARBA00001933"/>
    </source>
</evidence>
<dbReference type="Proteomes" id="UP000658225">
    <property type="component" value="Unassembled WGS sequence"/>
</dbReference>
<keyword evidence="4" id="KW-0808">Transferase</keyword>
<dbReference type="RefSeq" id="WP_192597493.1">
    <property type="nucleotide sequence ID" value="NZ_JADBEL010000003.1"/>
</dbReference>
<reference evidence="4" key="1">
    <citation type="submission" date="2020-10" db="EMBL/GenBank/DDBJ databases">
        <title>Genomic Encyclopedia of Type Strains, Phase IV (KMG-IV): sequencing the most valuable type-strain genomes for metagenomic binning, comparative biology and taxonomic classification.</title>
        <authorList>
            <person name="Goeker M."/>
        </authorList>
    </citation>
    <scope>NUCLEOTIDE SEQUENCE</scope>
    <source>
        <strain evidence="4">DSM 13886</strain>
    </source>
</reference>
<dbReference type="Gene3D" id="1.10.260.50">
    <property type="match status" value="1"/>
</dbReference>
<dbReference type="InterPro" id="IPR000192">
    <property type="entry name" value="Aminotrans_V_dom"/>
</dbReference>
<evidence type="ECO:0000256" key="2">
    <source>
        <dbReference type="ARBA" id="ARBA00022898"/>
    </source>
</evidence>
<accession>A0A927R3E4</accession>
<feature type="domain" description="Aminotransferase class V" evidence="3">
    <location>
        <begin position="2"/>
        <end position="365"/>
    </location>
</feature>
<dbReference type="PANTHER" id="PTHR11601">
    <property type="entry name" value="CYSTEINE DESULFURYLASE FAMILY MEMBER"/>
    <property type="match status" value="1"/>
</dbReference>
<dbReference type="Gene3D" id="3.90.1150.10">
    <property type="entry name" value="Aspartate Aminotransferase, domain 1"/>
    <property type="match status" value="1"/>
</dbReference>
<comment type="cofactor">
    <cofactor evidence="1">
        <name>pyridoxal 5'-phosphate</name>
        <dbReference type="ChEBI" id="CHEBI:597326"/>
    </cofactor>
</comment>
<dbReference type="AlphaFoldDB" id="A0A927R3E4"/>
<dbReference type="EC" id="2.8.1.7" evidence="4"/>
<dbReference type="PANTHER" id="PTHR11601:SF36">
    <property type="entry name" value="CYSTEINE DESULFURASE NIFS-RELATED"/>
    <property type="match status" value="1"/>
</dbReference>
<proteinExistence type="predicted"/>
<dbReference type="SUPFAM" id="SSF53383">
    <property type="entry name" value="PLP-dependent transferases"/>
    <property type="match status" value="1"/>
</dbReference>
<dbReference type="EMBL" id="JADBEL010000003">
    <property type="protein sequence ID" value="MBE1553668.1"/>
    <property type="molecule type" value="Genomic_DNA"/>
</dbReference>
<gene>
    <name evidence="4" type="ORF">H4683_000742</name>
</gene>
<evidence type="ECO:0000313" key="4">
    <source>
        <dbReference type="EMBL" id="MBE1553668.1"/>
    </source>
</evidence>
<protein>
    <submittedName>
        <fullName evidence="4">Cysteine desulfurase</fullName>
        <ecNumber evidence="4">2.8.1.7</ecNumber>
    </submittedName>
</protein>
<keyword evidence="2" id="KW-0663">Pyridoxal phosphate</keyword>
<dbReference type="InterPro" id="IPR015424">
    <property type="entry name" value="PyrdxlP-dep_Trfase"/>
</dbReference>
<dbReference type="Gene3D" id="3.40.640.10">
    <property type="entry name" value="Type I PLP-dependent aspartate aminotransferase-like (Major domain)"/>
    <property type="match status" value="1"/>
</dbReference>
<name>A0A927R3E4_9BACL</name>
<dbReference type="NCBIfam" id="NF002806">
    <property type="entry name" value="PRK02948.1"/>
    <property type="match status" value="1"/>
</dbReference>
<comment type="caution">
    <text evidence="4">The sequence shown here is derived from an EMBL/GenBank/DDBJ whole genome shotgun (WGS) entry which is preliminary data.</text>
</comment>
<dbReference type="GO" id="GO:0031071">
    <property type="term" value="F:cysteine desulfurase activity"/>
    <property type="evidence" value="ECO:0007669"/>
    <property type="project" value="UniProtKB-EC"/>
</dbReference>
<sequence length="383" mass="41958">MIYFDYAATTPLHPDASRVFSTLSERCYGNTSSLHDVGGEAQNMLTYCRKEFAELLDVSSAGIYFTAGGTESNLLSIISLAKANRQRGTHIVTTAGEHPSVDSALEYLKQDGFSITVVPFDRNGIVNLSLFEKAIQNDTILASVQHINPEIGTIQPLERIANILKGRTILLHSDCVQSFGKLDLKPITKIVDSLTVSSHKVYGPKGVGAAYIHPRHRLVPVFPGFVHEAGFRGGTVNVPGIAAFVTAAKLAEENMSRKQDFLKFREAFFDKINPFKELFTIYEAHEPASQLSQIIGIGVKNVEGQLVMLKLNRYGFAISTGSACQVGQQHASKAMLALQVDPQKAREFIRISFGQSTTMEGVQLLADHLIQIAQQVHTLSVIK</sequence>
<dbReference type="PIRSF" id="PIRSF005572">
    <property type="entry name" value="NifS"/>
    <property type="match status" value="1"/>
</dbReference>
<evidence type="ECO:0000259" key="3">
    <source>
        <dbReference type="Pfam" id="PF00266"/>
    </source>
</evidence>